<dbReference type="Pfam" id="PF03148">
    <property type="entry name" value="Tektin"/>
    <property type="match status" value="2"/>
</dbReference>
<keyword evidence="2" id="KW-0963">Cytoplasm</keyword>
<keyword evidence="4" id="KW-0966">Cell projection</keyword>
<dbReference type="InterPro" id="IPR048256">
    <property type="entry name" value="Tektin-like"/>
</dbReference>
<accession>A0A8D2MDW5</accession>
<protein>
    <recommendedName>
        <fullName evidence="4">Tektin</fullName>
    </recommendedName>
</protein>
<dbReference type="Ensembl" id="ENSZALT00000008455.1">
    <property type="protein sequence ID" value="ENSZALP00000005739.1"/>
    <property type="gene ID" value="ENSZALG00000005317.1"/>
</dbReference>
<keyword evidence="4" id="KW-0969">Cilium</keyword>
<sequence>MAQPDEPHPPVVPSCPLPSKTCDVVPTERPRSCCGMALAGLRTAKYHLPEWHRRNAGVCFEAYTTGEQAERGRGEAKHLMKHAAASAQRAQGYSKATLGQRLQDLQFWRVELQKEIMELDAETNLLVAQKLRLERALDATEVPYSVVIDNLECRERRQPPDLVIDEVEKQLMKEADLIRDIRDLLKRTIIQAKSTPRARPEPTKTQPHFPRGKNPFESQKIGINPIYPIPCSSSASTPKTWAQFSHDNISRAEQEKLASVQLRSLINNIIHDASEDLRMQRAAVSEAFDSHCRECFFLGFSLQILKDIGDEEANIENLKKAIRDKEAFLKVAQSRLYDRSCRPNVELCRDEPQFRSAFKQIIPTHLSNTLTHLSNIPTLITLC</sequence>
<reference evidence="6" key="2">
    <citation type="submission" date="2025-09" db="UniProtKB">
        <authorList>
            <consortium name="Ensembl"/>
        </authorList>
    </citation>
    <scope>IDENTIFICATION</scope>
</reference>
<reference evidence="6" key="1">
    <citation type="submission" date="2025-08" db="UniProtKB">
        <authorList>
            <consortium name="Ensembl"/>
        </authorList>
    </citation>
    <scope>IDENTIFICATION</scope>
</reference>
<comment type="subcellular location">
    <subcellularLocation>
        <location evidence="4">Cytoplasm</location>
        <location evidence="4">Cytoskeleton</location>
        <location evidence="4">Cilium axoneme</location>
    </subcellularLocation>
</comment>
<keyword evidence="7" id="KW-1185">Reference proteome</keyword>
<dbReference type="PANTHER" id="PTHR19960:SF12">
    <property type="entry name" value="TEKTIN-4"/>
    <property type="match status" value="1"/>
</dbReference>
<evidence type="ECO:0000256" key="3">
    <source>
        <dbReference type="ARBA" id="ARBA00023054"/>
    </source>
</evidence>
<name>A0A8D2MDW5_ZONAL</name>
<evidence type="ECO:0000256" key="2">
    <source>
        <dbReference type="ARBA" id="ARBA00022490"/>
    </source>
</evidence>
<keyword evidence="4" id="KW-0282">Flagellum</keyword>
<evidence type="ECO:0000256" key="5">
    <source>
        <dbReference type="SAM" id="MobiDB-lite"/>
    </source>
</evidence>
<comment type="similarity">
    <text evidence="1 4">Belongs to the tektin family.</text>
</comment>
<organism evidence="6 7">
    <name type="scientific">Zonotrichia albicollis</name>
    <name type="common">White-throated sparrow</name>
    <name type="synonym">Fringilla albicollis</name>
    <dbReference type="NCBI Taxonomy" id="44394"/>
    <lineage>
        <taxon>Eukaryota</taxon>
        <taxon>Metazoa</taxon>
        <taxon>Chordata</taxon>
        <taxon>Craniata</taxon>
        <taxon>Vertebrata</taxon>
        <taxon>Euteleostomi</taxon>
        <taxon>Archelosauria</taxon>
        <taxon>Archosauria</taxon>
        <taxon>Dinosauria</taxon>
        <taxon>Saurischia</taxon>
        <taxon>Theropoda</taxon>
        <taxon>Coelurosauria</taxon>
        <taxon>Aves</taxon>
        <taxon>Neognathae</taxon>
        <taxon>Neoaves</taxon>
        <taxon>Telluraves</taxon>
        <taxon>Australaves</taxon>
        <taxon>Passeriformes</taxon>
        <taxon>Passerellidae</taxon>
        <taxon>Zonotrichia</taxon>
    </lineage>
</organism>
<dbReference type="GO" id="GO:0005634">
    <property type="term" value="C:nucleus"/>
    <property type="evidence" value="ECO:0007669"/>
    <property type="project" value="TreeGrafter"/>
</dbReference>
<dbReference type="GO" id="GO:0060294">
    <property type="term" value="P:cilium movement involved in cell motility"/>
    <property type="evidence" value="ECO:0007669"/>
    <property type="project" value="UniProtKB-UniRule"/>
</dbReference>
<evidence type="ECO:0000313" key="6">
    <source>
        <dbReference type="Ensembl" id="ENSZALP00000005739.1"/>
    </source>
</evidence>
<evidence type="ECO:0000256" key="4">
    <source>
        <dbReference type="RuleBase" id="RU367040"/>
    </source>
</evidence>
<dbReference type="AlphaFoldDB" id="A0A8D2MDW5"/>
<dbReference type="GO" id="GO:0036126">
    <property type="term" value="C:sperm flagellum"/>
    <property type="evidence" value="ECO:0007669"/>
    <property type="project" value="TreeGrafter"/>
</dbReference>
<dbReference type="GO" id="GO:0060271">
    <property type="term" value="P:cilium assembly"/>
    <property type="evidence" value="ECO:0007669"/>
    <property type="project" value="UniProtKB-UniRule"/>
</dbReference>
<evidence type="ECO:0000256" key="1">
    <source>
        <dbReference type="ARBA" id="ARBA00007209"/>
    </source>
</evidence>
<keyword evidence="3" id="KW-0175">Coiled coil</keyword>
<dbReference type="Proteomes" id="UP000694413">
    <property type="component" value="Unassembled WGS sequence"/>
</dbReference>
<dbReference type="InterPro" id="IPR000435">
    <property type="entry name" value="Tektins"/>
</dbReference>
<dbReference type="PANTHER" id="PTHR19960">
    <property type="entry name" value="TEKTIN"/>
    <property type="match status" value="1"/>
</dbReference>
<proteinExistence type="inferred from homology"/>
<dbReference type="PRINTS" id="PR00511">
    <property type="entry name" value="TEKTIN"/>
</dbReference>
<evidence type="ECO:0000313" key="7">
    <source>
        <dbReference type="Proteomes" id="UP000694413"/>
    </source>
</evidence>
<feature type="region of interest" description="Disordered" evidence="5">
    <location>
        <begin position="195"/>
        <end position="215"/>
    </location>
</feature>
<dbReference type="GO" id="GO:0005930">
    <property type="term" value="C:axoneme"/>
    <property type="evidence" value="ECO:0007669"/>
    <property type="project" value="UniProtKB-SubCell"/>
</dbReference>
<dbReference type="GO" id="GO:0015630">
    <property type="term" value="C:microtubule cytoskeleton"/>
    <property type="evidence" value="ECO:0007669"/>
    <property type="project" value="UniProtKB-UniRule"/>
</dbReference>